<comment type="caution">
    <text evidence="8">The sequence shown here is derived from an EMBL/GenBank/DDBJ whole genome shotgun (WGS) entry which is preliminary data.</text>
</comment>
<dbReference type="EC" id="3.1.1.29" evidence="1 7"/>
<dbReference type="InterPro" id="IPR018171">
    <property type="entry name" value="Pept_tRNA_hydro_CS"/>
</dbReference>
<dbReference type="PANTHER" id="PTHR17224">
    <property type="entry name" value="PEPTIDYL-TRNA HYDROLASE"/>
    <property type="match status" value="1"/>
</dbReference>
<evidence type="ECO:0000256" key="2">
    <source>
        <dbReference type="ARBA" id="ARBA00022555"/>
    </source>
</evidence>
<feature type="site" description="Discriminates between blocked and unblocked aminoacyl-tRNA" evidence="7">
    <location>
        <position position="11"/>
    </location>
</feature>
<evidence type="ECO:0000256" key="5">
    <source>
        <dbReference type="ARBA" id="ARBA00038063"/>
    </source>
</evidence>
<reference evidence="8 9" key="1">
    <citation type="submission" date="2019-02" db="EMBL/GenBank/DDBJ databases">
        <title>Prokaryotic population dynamics and viral predation in marine succession experiment using metagenomics: the confinement effect.</title>
        <authorList>
            <person name="Haro-Moreno J.M."/>
            <person name="Rodriguez-Valera F."/>
            <person name="Lopez-Perez M."/>
        </authorList>
    </citation>
    <scope>NUCLEOTIDE SEQUENCE [LARGE SCALE GENOMIC DNA]</scope>
    <source>
        <strain evidence="8">MED-G160</strain>
    </source>
</reference>
<evidence type="ECO:0000256" key="3">
    <source>
        <dbReference type="ARBA" id="ARBA00022801"/>
    </source>
</evidence>
<dbReference type="EMBL" id="SHBF01000006">
    <property type="protein sequence ID" value="RZO28028.1"/>
    <property type="molecule type" value="Genomic_DNA"/>
</dbReference>
<keyword evidence="3 7" id="KW-0378">Hydrolase</keyword>
<comment type="function">
    <text evidence="7">Hydrolyzes ribosome-free peptidyl-tRNAs (with 1 or more amino acids incorporated), which drop off the ribosome during protein synthesis, or as a result of ribosome stalling.</text>
</comment>
<evidence type="ECO:0000256" key="6">
    <source>
        <dbReference type="ARBA" id="ARBA00050038"/>
    </source>
</evidence>
<dbReference type="GO" id="GO:0004045">
    <property type="term" value="F:peptidyl-tRNA hydrolase activity"/>
    <property type="evidence" value="ECO:0007669"/>
    <property type="project" value="UniProtKB-UniRule"/>
</dbReference>
<comment type="similarity">
    <text evidence="5 7">Belongs to the PTH family.</text>
</comment>
<evidence type="ECO:0000313" key="9">
    <source>
        <dbReference type="Proteomes" id="UP000318710"/>
    </source>
</evidence>
<evidence type="ECO:0000256" key="7">
    <source>
        <dbReference type="HAMAP-Rule" id="MF_00083"/>
    </source>
</evidence>
<dbReference type="NCBIfam" id="TIGR00447">
    <property type="entry name" value="pth"/>
    <property type="match status" value="1"/>
</dbReference>
<dbReference type="InterPro" id="IPR001328">
    <property type="entry name" value="Pept_tRNA_hydro"/>
</dbReference>
<feature type="binding site" evidence="7">
    <location>
        <position position="67"/>
    </location>
    <ligand>
        <name>tRNA</name>
        <dbReference type="ChEBI" id="CHEBI:17843"/>
    </ligand>
</feature>
<feature type="active site" description="Proton acceptor" evidence="7">
    <location>
        <position position="21"/>
    </location>
</feature>
<keyword evidence="4 7" id="KW-0694">RNA-binding</keyword>
<dbReference type="PROSITE" id="PS01196">
    <property type="entry name" value="PEPT_TRNA_HYDROL_2"/>
    <property type="match status" value="1"/>
</dbReference>
<dbReference type="CDD" id="cd00462">
    <property type="entry name" value="PTH"/>
    <property type="match status" value="1"/>
</dbReference>
<name>A0A520N3H8_9GAMM</name>
<dbReference type="Pfam" id="PF01195">
    <property type="entry name" value="Pept_tRNA_hydro"/>
    <property type="match status" value="1"/>
</dbReference>
<organism evidence="8 9">
    <name type="scientific">SAR86 cluster bacterium</name>
    <dbReference type="NCBI Taxonomy" id="2030880"/>
    <lineage>
        <taxon>Bacteria</taxon>
        <taxon>Pseudomonadati</taxon>
        <taxon>Pseudomonadota</taxon>
        <taxon>Gammaproteobacteria</taxon>
        <taxon>SAR86 cluster</taxon>
    </lineage>
</organism>
<evidence type="ECO:0000256" key="4">
    <source>
        <dbReference type="ARBA" id="ARBA00022884"/>
    </source>
</evidence>
<evidence type="ECO:0000256" key="1">
    <source>
        <dbReference type="ARBA" id="ARBA00013260"/>
    </source>
</evidence>
<protein>
    <recommendedName>
        <fullName evidence="6 7">Peptidyl-tRNA hydrolase</fullName>
        <shortName evidence="7">Pth</shortName>
        <ecNumber evidence="1 7">3.1.1.29</ecNumber>
    </recommendedName>
</protein>
<dbReference type="InterPro" id="IPR036416">
    <property type="entry name" value="Pept_tRNA_hydro_sf"/>
</dbReference>
<dbReference type="AlphaFoldDB" id="A0A520N3H8"/>
<gene>
    <name evidence="7" type="primary">pth</name>
    <name evidence="8" type="ORF">EVA93_01665</name>
</gene>
<accession>A0A520N3H8</accession>
<feature type="binding site" evidence="7">
    <location>
        <position position="16"/>
    </location>
    <ligand>
        <name>tRNA</name>
        <dbReference type="ChEBI" id="CHEBI:17843"/>
    </ligand>
</feature>
<feature type="site" description="Stabilizes the basic form of H active site to accept a proton" evidence="7">
    <location>
        <position position="92"/>
    </location>
</feature>
<dbReference type="Gene3D" id="3.40.50.1470">
    <property type="entry name" value="Peptidyl-tRNA hydrolase"/>
    <property type="match status" value="1"/>
</dbReference>
<dbReference type="GO" id="GO:0000049">
    <property type="term" value="F:tRNA binding"/>
    <property type="evidence" value="ECO:0007669"/>
    <property type="project" value="UniProtKB-UniRule"/>
</dbReference>
<sequence>MYNLCIIGLGNPSPKYDNSRHNIGKDWVINVSKKFFKEFKEKSKLEALIGESHDNKILWVVPTNYMNDSGKTISKLLRSTNIEIQNCIVIHDDLDLNLGSIRLKEGGGHGGHNGLKDIIEKTGKNNFNRIRIGISHPGIKEEVTNWVLNKFSPEEKIVINNAYVAFEQVFELLIEKKYQDVQKILHTK</sequence>
<dbReference type="HAMAP" id="MF_00083">
    <property type="entry name" value="Pept_tRNA_hydro_bact"/>
    <property type="match status" value="1"/>
</dbReference>
<evidence type="ECO:0000313" key="8">
    <source>
        <dbReference type="EMBL" id="RZO28028.1"/>
    </source>
</evidence>
<dbReference type="FunFam" id="3.40.50.1470:FF:000001">
    <property type="entry name" value="Peptidyl-tRNA hydrolase"/>
    <property type="match status" value="1"/>
</dbReference>
<comment type="function">
    <text evidence="7">Catalyzes the release of premature peptidyl moieties from peptidyl-tRNA molecules trapped in stalled 50S ribosomal subunits, and thus maintains levels of free tRNAs and 50S ribosomes.</text>
</comment>
<dbReference type="GO" id="GO:0006515">
    <property type="term" value="P:protein quality control for misfolded or incompletely synthesized proteins"/>
    <property type="evidence" value="ECO:0007669"/>
    <property type="project" value="UniProtKB-UniRule"/>
</dbReference>
<comment type="subcellular location">
    <subcellularLocation>
        <location evidence="7">Cytoplasm</location>
    </subcellularLocation>
</comment>
<proteinExistence type="inferred from homology"/>
<feature type="binding site" evidence="7">
    <location>
        <position position="65"/>
    </location>
    <ligand>
        <name>tRNA</name>
        <dbReference type="ChEBI" id="CHEBI:17843"/>
    </ligand>
</feature>
<comment type="subunit">
    <text evidence="7">Monomer.</text>
</comment>
<dbReference type="SUPFAM" id="SSF53178">
    <property type="entry name" value="Peptidyl-tRNA hydrolase-like"/>
    <property type="match status" value="1"/>
</dbReference>
<dbReference type="Proteomes" id="UP000318710">
    <property type="component" value="Unassembled WGS sequence"/>
</dbReference>
<keyword evidence="7" id="KW-0963">Cytoplasm</keyword>
<keyword evidence="2 7" id="KW-0820">tRNA-binding</keyword>
<dbReference type="GO" id="GO:0072344">
    <property type="term" value="P:rescue of stalled ribosome"/>
    <property type="evidence" value="ECO:0007669"/>
    <property type="project" value="UniProtKB-UniRule"/>
</dbReference>
<dbReference type="PANTHER" id="PTHR17224:SF1">
    <property type="entry name" value="PEPTIDYL-TRNA HYDROLASE"/>
    <property type="match status" value="1"/>
</dbReference>
<comment type="catalytic activity">
    <reaction evidence="7">
        <text>an N-acyl-L-alpha-aminoacyl-tRNA + H2O = an N-acyl-L-amino acid + a tRNA + H(+)</text>
        <dbReference type="Rhea" id="RHEA:54448"/>
        <dbReference type="Rhea" id="RHEA-COMP:10123"/>
        <dbReference type="Rhea" id="RHEA-COMP:13883"/>
        <dbReference type="ChEBI" id="CHEBI:15377"/>
        <dbReference type="ChEBI" id="CHEBI:15378"/>
        <dbReference type="ChEBI" id="CHEBI:59874"/>
        <dbReference type="ChEBI" id="CHEBI:78442"/>
        <dbReference type="ChEBI" id="CHEBI:138191"/>
        <dbReference type="EC" id="3.1.1.29"/>
    </reaction>
</comment>
<dbReference type="GO" id="GO:0005737">
    <property type="term" value="C:cytoplasm"/>
    <property type="evidence" value="ECO:0007669"/>
    <property type="project" value="UniProtKB-SubCell"/>
</dbReference>
<feature type="binding site" evidence="7">
    <location>
        <position position="113"/>
    </location>
    <ligand>
        <name>tRNA</name>
        <dbReference type="ChEBI" id="CHEBI:17843"/>
    </ligand>
</feature>